<evidence type="ECO:0000256" key="5">
    <source>
        <dbReference type="SAM" id="MobiDB-lite"/>
    </source>
</evidence>
<dbReference type="Gene3D" id="4.10.240.10">
    <property type="entry name" value="Zn(2)-C6 fungal-type DNA-binding domain"/>
    <property type="match status" value="1"/>
</dbReference>
<dbReference type="GO" id="GO:0008270">
    <property type="term" value="F:zinc ion binding"/>
    <property type="evidence" value="ECO:0007669"/>
    <property type="project" value="InterPro"/>
</dbReference>
<protein>
    <recommendedName>
        <fullName evidence="6">Zn(2)-C6 fungal-type domain-containing protein</fullName>
    </recommendedName>
</protein>
<keyword evidence="1" id="KW-0805">Transcription regulation</keyword>
<feature type="region of interest" description="Disordered" evidence="5">
    <location>
        <begin position="890"/>
        <end position="915"/>
    </location>
</feature>
<evidence type="ECO:0000256" key="4">
    <source>
        <dbReference type="ARBA" id="ARBA00023242"/>
    </source>
</evidence>
<dbReference type="PROSITE" id="PS50048">
    <property type="entry name" value="ZN2_CY6_FUNGAL_2"/>
    <property type="match status" value="1"/>
</dbReference>
<accession>A0A421D624</accession>
<sequence length="1379" mass="151900">MAAAMLGYERHDGAFFTVPDVQFGAPTDPRLHFTIWYDSNEECTGYAMPDISTTDIPPGQEELKASEIFQNAIQRALASIRDNGLDNALLAMQDIDSTVLLEMQEEFLPDPGIEGQNQKGYCVEDHTFWHQFNTCWLAFGQRILDFHCNLNSPPDRLIQLVESAGHCLIAIGDDLEEQGLVDYEMGIWEEEILDILGRCLEALQKANWVETRSQRIYQYPGIIGQSCGLTIVEMSGTDDKPHSLPPYSGPPPPPQMNQLIPPETAHGLANAPGAYDQPWRPYPPPFEHHHAEQRRASNPSQPSIPSHGYPVMPNRELPQLPPDGPYGRPNSLPAPSLTPTESHPPTFRPTNGASHDSIPHWTPTHPAPPPHSAPPDFRPRMTYPPQEQSSNGDAPPPPPPAPHTMPPAQFPTPVPHISHTPAPYEPSYYQNQAFGMRQRKAARAQQACDQCRARKAKCDEGRPACSHCKENNLICVYKEVPPHKCVICLTPVLRLVGWLSDTDLQARQEKATQQILDKIQYLEDKLDERLTHFQTVQMEHGMQLSKISNEVGLKEQKMLAVKDATRSMPPKQTLDRLLKPSAADLLLESESKNGEGMQQLDSNEPPGQLYVEREDGGLSIPVEHTTAAHKLLSWPSIRNLLYPREYDEDYVMKLEEQRGLIRVYGRGEGDDTSGDCTSRTPSTTSNSSSGWDDTYTHRASPSSPWTQGAHPSGSPQKLQDKGVDELGIVWADADTIRRYHRSYLEHIHKLHPFLDQGDLDKEIETFIKFHCLPKTSGPMPTGTGDIPRGAKRKRSCETLQGAASDFPATAGVGTEATGCRIKKSINNAVLLLVLALGSICEVGDPVPGPVTDNPPDFRKEWIPGPPTRSVLSPAGSDMILPAQGSFYAPQAVPSPSSVDSRRSVRGRSVSSGRDMPANRHLRNVDVIPGLSYYAYATQILGGLQGANGLLHVQAALLAGLYAGQLAHPFQSHGWIYQAARACQVLIRSKRYEQMQDGSMKDLYDFAYWTCLQLESDILAELDLPASGISRAESRIGLPKGRFTLALPDEIGAPSTMMMFFYSAQIHLRKVLNRVHTDLYKVERQEGSNIAEPGSVTSAAGSASAVNAAIAAITANPSSNTTTANSSGNIQWTSRVQEILSINLELWRNSLPEIMKWKDTDPPSSDINVARMRAKYYGARYIIHRPLLYHAVHFAGLPNPNPASASVESPAGSVLSGSESQQVSPSLPQSQRASNMARLSSDMGIAVRSAPPSFQGGSMGTIAYRDLPPKLRRACKVCIDSAILSTEAFDGIKGRPIVTNIFGTAHAQFGNMLVLSATYMSCLSELVDRNVLEKLLKRTIKFLLQSRYISPSLRADARILAEIYEKIFGEPATRFSSAYN</sequence>
<dbReference type="CDD" id="cd00067">
    <property type="entry name" value="GAL4"/>
    <property type="match status" value="1"/>
</dbReference>
<proteinExistence type="predicted"/>
<feature type="region of interest" description="Disordered" evidence="5">
    <location>
        <begin position="665"/>
        <end position="720"/>
    </location>
</feature>
<keyword evidence="3" id="KW-0804">Transcription</keyword>
<feature type="compositionally biased region" description="Pro residues" evidence="5">
    <location>
        <begin position="243"/>
        <end position="255"/>
    </location>
</feature>
<dbReference type="EMBL" id="NIDN02000074">
    <property type="protein sequence ID" value="RLL97568.1"/>
    <property type="molecule type" value="Genomic_DNA"/>
</dbReference>
<keyword evidence="4" id="KW-0539">Nucleus</keyword>
<gene>
    <name evidence="7" type="ORF">CFD26_106713</name>
</gene>
<comment type="caution">
    <text evidence="7">The sequence shown here is derived from an EMBL/GenBank/DDBJ whole genome shotgun (WGS) entry which is preliminary data.</text>
</comment>
<feature type="compositionally biased region" description="Basic and acidic residues" evidence="5">
    <location>
        <begin position="286"/>
        <end position="295"/>
    </location>
</feature>
<dbReference type="PANTHER" id="PTHR47785:SF4">
    <property type="entry name" value="ZN(II)2CYS6 TRANSCRIPTION FACTOR (EUROFUNG)"/>
    <property type="match status" value="1"/>
</dbReference>
<dbReference type="PANTHER" id="PTHR47785">
    <property type="entry name" value="ZN(II)2CYS6 TRANSCRIPTION FACTOR (EUROFUNG)-RELATED-RELATED"/>
    <property type="match status" value="1"/>
</dbReference>
<evidence type="ECO:0000313" key="7">
    <source>
        <dbReference type="EMBL" id="RLL97568.1"/>
    </source>
</evidence>
<reference evidence="7 8" key="1">
    <citation type="submission" date="2018-08" db="EMBL/GenBank/DDBJ databases">
        <title>Draft genome sequences of two Aspergillus turcosus clinical strains isolated from bronchoalveolar lavage fluid: one azole-susceptible and the other azole-resistant.</title>
        <authorList>
            <person name="Parent-Michaud M."/>
            <person name="Dufresne P.J."/>
            <person name="Fournier E."/>
            <person name="Martineau C."/>
            <person name="Moreira S."/>
            <person name="Perkins V."/>
            <person name="De Repentigny L."/>
            <person name="Dufresne S.F."/>
        </authorList>
    </citation>
    <scope>NUCLEOTIDE SEQUENCE [LARGE SCALE GENOMIC DNA]</scope>
    <source>
        <strain evidence="7">HMR AF 1038</strain>
    </source>
</reference>
<dbReference type="Proteomes" id="UP000215289">
    <property type="component" value="Unassembled WGS sequence"/>
</dbReference>
<feature type="compositionally biased region" description="Polar residues" evidence="5">
    <location>
        <begin position="697"/>
        <end position="706"/>
    </location>
</feature>
<feature type="region of interest" description="Disordered" evidence="5">
    <location>
        <begin position="234"/>
        <end position="426"/>
    </location>
</feature>
<dbReference type="PROSITE" id="PS00463">
    <property type="entry name" value="ZN2_CY6_FUNGAL_1"/>
    <property type="match status" value="1"/>
</dbReference>
<feature type="compositionally biased region" description="Polar residues" evidence="5">
    <location>
        <begin position="337"/>
        <end position="354"/>
    </location>
</feature>
<feature type="compositionally biased region" description="Pro residues" evidence="5">
    <location>
        <begin position="394"/>
        <end position="414"/>
    </location>
</feature>
<evidence type="ECO:0000256" key="1">
    <source>
        <dbReference type="ARBA" id="ARBA00023015"/>
    </source>
</evidence>
<keyword evidence="8" id="KW-1185">Reference proteome</keyword>
<feature type="compositionally biased region" description="Low complexity" evidence="5">
    <location>
        <begin position="677"/>
        <end position="689"/>
    </location>
</feature>
<evidence type="ECO:0000313" key="8">
    <source>
        <dbReference type="Proteomes" id="UP000215289"/>
    </source>
</evidence>
<dbReference type="CDD" id="cd12148">
    <property type="entry name" value="fungal_TF_MHR"/>
    <property type="match status" value="1"/>
</dbReference>
<dbReference type="SMART" id="SM00066">
    <property type="entry name" value="GAL4"/>
    <property type="match status" value="1"/>
</dbReference>
<dbReference type="InterPro" id="IPR036864">
    <property type="entry name" value="Zn2-C6_fun-type_DNA-bd_sf"/>
</dbReference>
<dbReference type="GO" id="GO:0000981">
    <property type="term" value="F:DNA-binding transcription factor activity, RNA polymerase II-specific"/>
    <property type="evidence" value="ECO:0007669"/>
    <property type="project" value="InterPro"/>
</dbReference>
<evidence type="ECO:0000256" key="3">
    <source>
        <dbReference type="ARBA" id="ARBA00023163"/>
    </source>
</evidence>
<feature type="region of interest" description="Disordered" evidence="5">
    <location>
        <begin position="1201"/>
        <end position="1233"/>
    </location>
</feature>
<dbReference type="OrthoDB" id="5244761at2759"/>
<dbReference type="InterPro" id="IPR053181">
    <property type="entry name" value="EcdB-like_regulator"/>
</dbReference>
<organism evidence="7 8">
    <name type="scientific">Aspergillus turcosus</name>
    <dbReference type="NCBI Taxonomy" id="1245748"/>
    <lineage>
        <taxon>Eukaryota</taxon>
        <taxon>Fungi</taxon>
        <taxon>Dikarya</taxon>
        <taxon>Ascomycota</taxon>
        <taxon>Pezizomycotina</taxon>
        <taxon>Eurotiomycetes</taxon>
        <taxon>Eurotiomycetidae</taxon>
        <taxon>Eurotiales</taxon>
        <taxon>Aspergillaceae</taxon>
        <taxon>Aspergillus</taxon>
        <taxon>Aspergillus subgen. Fumigati</taxon>
    </lineage>
</organism>
<feature type="compositionally biased region" description="Low complexity" evidence="5">
    <location>
        <begin position="1217"/>
        <end position="1230"/>
    </location>
</feature>
<evidence type="ECO:0000259" key="6">
    <source>
        <dbReference type="PROSITE" id="PS50048"/>
    </source>
</evidence>
<feature type="domain" description="Zn(2)-C6 fungal-type" evidence="6">
    <location>
        <begin position="447"/>
        <end position="477"/>
    </location>
</feature>
<name>A0A421D624_9EURO</name>
<dbReference type="STRING" id="1245748.A0A421D624"/>
<dbReference type="SUPFAM" id="SSF57701">
    <property type="entry name" value="Zn2/Cys6 DNA-binding domain"/>
    <property type="match status" value="1"/>
</dbReference>
<dbReference type="GO" id="GO:0003677">
    <property type="term" value="F:DNA binding"/>
    <property type="evidence" value="ECO:0007669"/>
    <property type="project" value="UniProtKB-KW"/>
</dbReference>
<dbReference type="Pfam" id="PF00172">
    <property type="entry name" value="Zn_clus"/>
    <property type="match status" value="1"/>
</dbReference>
<evidence type="ECO:0000256" key="2">
    <source>
        <dbReference type="ARBA" id="ARBA00023125"/>
    </source>
</evidence>
<dbReference type="InterPro" id="IPR001138">
    <property type="entry name" value="Zn2Cys6_DnaBD"/>
</dbReference>
<keyword evidence="2" id="KW-0238">DNA-binding</keyword>